<comment type="caution">
    <text evidence="1">The sequence shown here is derived from an EMBL/GenBank/DDBJ whole genome shotgun (WGS) entry which is preliminary data.</text>
</comment>
<accession>A0A1Y1VZD6</accession>
<dbReference type="RefSeq" id="XP_040740607.1">
    <property type="nucleotide sequence ID" value="XM_040888582.1"/>
</dbReference>
<dbReference type="AlphaFoldDB" id="A0A1Y1VZD6"/>
<keyword evidence="2" id="KW-1185">Reference proteome</keyword>
<name>A0A1Y1VZD6_9FUNG</name>
<dbReference type="EMBL" id="MCFD01000015">
    <property type="protein sequence ID" value="ORX66619.1"/>
    <property type="molecule type" value="Genomic_DNA"/>
</dbReference>
<proteinExistence type="predicted"/>
<dbReference type="Proteomes" id="UP000193922">
    <property type="component" value="Unassembled WGS sequence"/>
</dbReference>
<dbReference type="GeneID" id="63805230"/>
<protein>
    <submittedName>
        <fullName evidence="1">Uncharacterized protein</fullName>
    </submittedName>
</protein>
<evidence type="ECO:0000313" key="1">
    <source>
        <dbReference type="EMBL" id="ORX66619.1"/>
    </source>
</evidence>
<reference evidence="1 2" key="1">
    <citation type="submission" date="2016-07" db="EMBL/GenBank/DDBJ databases">
        <title>Pervasive Adenine N6-methylation of Active Genes in Fungi.</title>
        <authorList>
            <consortium name="DOE Joint Genome Institute"/>
            <person name="Mondo S.J."/>
            <person name="Dannebaum R.O."/>
            <person name="Kuo R.C."/>
            <person name="Labutti K."/>
            <person name="Haridas S."/>
            <person name="Kuo A."/>
            <person name="Salamov A."/>
            <person name="Ahrendt S.R."/>
            <person name="Lipzen A."/>
            <person name="Sullivan W."/>
            <person name="Andreopoulos W.B."/>
            <person name="Clum A."/>
            <person name="Lindquist E."/>
            <person name="Daum C."/>
            <person name="Ramamoorthy G.K."/>
            <person name="Gryganskyi A."/>
            <person name="Culley D."/>
            <person name="Magnuson J.K."/>
            <person name="James T.Y."/>
            <person name="O'Malley M.A."/>
            <person name="Stajich J.E."/>
            <person name="Spatafora J.W."/>
            <person name="Visel A."/>
            <person name="Grigoriev I.V."/>
        </authorList>
    </citation>
    <scope>NUCLEOTIDE SEQUENCE [LARGE SCALE GENOMIC DNA]</scope>
    <source>
        <strain evidence="1 2">ATCC 12442</strain>
    </source>
</reference>
<evidence type="ECO:0000313" key="2">
    <source>
        <dbReference type="Proteomes" id="UP000193922"/>
    </source>
</evidence>
<sequence length="110" mass="11820">MRDRVSGPPSVVPTIGFYRCDAVHHDVAMSQPGSSPGTTLAPPPGPASYCKLTFLFACRVGRPKYIVGECTLSTIARNTAVSHCPLLHSHSALPSSAQWRLRMNCTLLAQ</sequence>
<gene>
    <name evidence="1" type="ORF">DL89DRAFT_270154</name>
</gene>
<organism evidence="1 2">
    <name type="scientific">Linderina pennispora</name>
    <dbReference type="NCBI Taxonomy" id="61395"/>
    <lineage>
        <taxon>Eukaryota</taxon>
        <taxon>Fungi</taxon>
        <taxon>Fungi incertae sedis</taxon>
        <taxon>Zoopagomycota</taxon>
        <taxon>Kickxellomycotina</taxon>
        <taxon>Kickxellomycetes</taxon>
        <taxon>Kickxellales</taxon>
        <taxon>Kickxellaceae</taxon>
        <taxon>Linderina</taxon>
    </lineage>
</organism>
<feature type="non-terminal residue" evidence="1">
    <location>
        <position position="110"/>
    </location>
</feature>